<organism evidence="3">
    <name type="scientific">marine metagenome</name>
    <dbReference type="NCBI Taxonomy" id="408172"/>
    <lineage>
        <taxon>unclassified sequences</taxon>
        <taxon>metagenomes</taxon>
        <taxon>ecological metagenomes</taxon>
    </lineage>
</organism>
<dbReference type="InterPro" id="IPR000719">
    <property type="entry name" value="Prot_kinase_dom"/>
</dbReference>
<dbReference type="AlphaFoldDB" id="A0A381W9D1"/>
<evidence type="ECO:0000259" key="2">
    <source>
        <dbReference type="PROSITE" id="PS50011"/>
    </source>
</evidence>
<dbReference type="PROSITE" id="PS00107">
    <property type="entry name" value="PROTEIN_KINASE_ATP"/>
    <property type="match status" value="1"/>
</dbReference>
<dbReference type="EMBL" id="UINC01011110">
    <property type="protein sequence ID" value="SVA49166.1"/>
    <property type="molecule type" value="Genomic_DNA"/>
</dbReference>
<feature type="domain" description="Protein kinase" evidence="2">
    <location>
        <begin position="12"/>
        <end position="76"/>
    </location>
</feature>
<name>A0A381W9D1_9ZZZZ</name>
<reference evidence="3" key="1">
    <citation type="submission" date="2018-05" db="EMBL/GenBank/DDBJ databases">
        <authorList>
            <person name="Lanie J.A."/>
            <person name="Ng W.-L."/>
            <person name="Kazmierczak K.M."/>
            <person name="Andrzejewski T.M."/>
            <person name="Davidsen T.M."/>
            <person name="Wayne K.J."/>
            <person name="Tettelin H."/>
            <person name="Glass J.I."/>
            <person name="Rusch D."/>
            <person name="Podicherti R."/>
            <person name="Tsui H.-C.T."/>
            <person name="Winkler M.E."/>
        </authorList>
    </citation>
    <scope>NUCLEOTIDE SEQUENCE</scope>
</reference>
<sequence length="76" mass="8159">MPLDPGTTLGPYEIQAPLGAGGMGEVYKATDTRLDRTVAIKILPIKSPKPNALPASGTPRTRVSRNPRIEPPARQR</sequence>
<dbReference type="GO" id="GO:0004672">
    <property type="term" value="F:protein kinase activity"/>
    <property type="evidence" value="ECO:0007669"/>
    <property type="project" value="InterPro"/>
</dbReference>
<dbReference type="SUPFAM" id="SSF56112">
    <property type="entry name" value="Protein kinase-like (PK-like)"/>
    <property type="match status" value="1"/>
</dbReference>
<accession>A0A381W9D1</accession>
<dbReference type="InterPro" id="IPR017441">
    <property type="entry name" value="Protein_kinase_ATP_BS"/>
</dbReference>
<feature type="region of interest" description="Disordered" evidence="1">
    <location>
        <begin position="47"/>
        <end position="76"/>
    </location>
</feature>
<dbReference type="InterPro" id="IPR011009">
    <property type="entry name" value="Kinase-like_dom_sf"/>
</dbReference>
<evidence type="ECO:0000313" key="3">
    <source>
        <dbReference type="EMBL" id="SVA49166.1"/>
    </source>
</evidence>
<feature type="compositionally biased region" description="Basic and acidic residues" evidence="1">
    <location>
        <begin position="67"/>
        <end position="76"/>
    </location>
</feature>
<dbReference type="Gene3D" id="3.30.200.20">
    <property type="entry name" value="Phosphorylase Kinase, domain 1"/>
    <property type="match status" value="1"/>
</dbReference>
<dbReference type="PROSITE" id="PS50011">
    <property type="entry name" value="PROTEIN_KINASE_DOM"/>
    <property type="match status" value="1"/>
</dbReference>
<protein>
    <recommendedName>
        <fullName evidence="2">Protein kinase domain-containing protein</fullName>
    </recommendedName>
</protein>
<gene>
    <name evidence="3" type="ORF">METZ01_LOCUS102020</name>
</gene>
<dbReference type="GO" id="GO:0005524">
    <property type="term" value="F:ATP binding"/>
    <property type="evidence" value="ECO:0007669"/>
    <property type="project" value="InterPro"/>
</dbReference>
<evidence type="ECO:0000256" key="1">
    <source>
        <dbReference type="SAM" id="MobiDB-lite"/>
    </source>
</evidence>
<proteinExistence type="predicted"/>